<comment type="caution">
    <text evidence="1">The sequence shown here is derived from an EMBL/GenBank/DDBJ whole genome shotgun (WGS) entry which is preliminary data.</text>
</comment>
<dbReference type="AlphaFoldDB" id="A0AAV3R415"/>
<protein>
    <submittedName>
        <fullName evidence="1">Uncharacterized protein</fullName>
    </submittedName>
</protein>
<sequence>MPQVAIGNNEVSKTTLGNNDTQAWFSSEHYYQLFSNHMETSRMGERYQLPVADPSTEGPNQSVVLVIQGPTNPTDLVAAAGANADYQASACPPDEVDFDSMLGKRPFFFTHVKIKSKTKLRDLLSPQILPPRLLVAQLQSLLRW</sequence>
<name>A0AAV3R415_LITER</name>
<accession>A0AAV3R415</accession>
<keyword evidence="2" id="KW-1185">Reference proteome</keyword>
<proteinExistence type="predicted"/>
<reference evidence="1 2" key="1">
    <citation type="submission" date="2024-01" db="EMBL/GenBank/DDBJ databases">
        <title>The complete chloroplast genome sequence of Lithospermum erythrorhizon: insights into the phylogenetic relationship among Boraginaceae species and the maternal lineages of purple gromwells.</title>
        <authorList>
            <person name="Okada T."/>
            <person name="Watanabe K."/>
        </authorList>
    </citation>
    <scope>NUCLEOTIDE SEQUENCE [LARGE SCALE GENOMIC DNA]</scope>
</reference>
<dbReference type="Proteomes" id="UP001454036">
    <property type="component" value="Unassembled WGS sequence"/>
</dbReference>
<organism evidence="1 2">
    <name type="scientific">Lithospermum erythrorhizon</name>
    <name type="common">Purple gromwell</name>
    <name type="synonym">Lithospermum officinale var. erythrorhizon</name>
    <dbReference type="NCBI Taxonomy" id="34254"/>
    <lineage>
        <taxon>Eukaryota</taxon>
        <taxon>Viridiplantae</taxon>
        <taxon>Streptophyta</taxon>
        <taxon>Embryophyta</taxon>
        <taxon>Tracheophyta</taxon>
        <taxon>Spermatophyta</taxon>
        <taxon>Magnoliopsida</taxon>
        <taxon>eudicotyledons</taxon>
        <taxon>Gunneridae</taxon>
        <taxon>Pentapetalae</taxon>
        <taxon>asterids</taxon>
        <taxon>lamiids</taxon>
        <taxon>Boraginales</taxon>
        <taxon>Boraginaceae</taxon>
        <taxon>Boraginoideae</taxon>
        <taxon>Lithospermeae</taxon>
        <taxon>Lithospermum</taxon>
    </lineage>
</organism>
<dbReference type="EMBL" id="BAABME010024196">
    <property type="protein sequence ID" value="GAA0169697.1"/>
    <property type="molecule type" value="Genomic_DNA"/>
</dbReference>
<evidence type="ECO:0000313" key="2">
    <source>
        <dbReference type="Proteomes" id="UP001454036"/>
    </source>
</evidence>
<evidence type="ECO:0000313" key="1">
    <source>
        <dbReference type="EMBL" id="GAA0169697.1"/>
    </source>
</evidence>
<gene>
    <name evidence="1" type="ORF">LIER_40813</name>
</gene>